<sequence length="119" mass="13038">MAAGQPPDEVEQKENKGEEVLISGAEQIKGGNAIPVIKDGTPSTKSAEVQVDIEDKAEKIIAGGIKHTDESERGKELTAEDSTWSDDRHGISLTDSWSANDKGKMNENERREFIQEEET</sequence>
<protein>
    <submittedName>
        <fullName evidence="2">Uncharacterized protein</fullName>
    </submittedName>
</protein>
<evidence type="ECO:0000313" key="2">
    <source>
        <dbReference type="EMBL" id="MCD7450365.1"/>
    </source>
</evidence>
<dbReference type="EMBL" id="JACEIK010000128">
    <property type="protein sequence ID" value="MCD7450365.1"/>
    <property type="molecule type" value="Genomic_DNA"/>
</dbReference>
<name>A0ABS8RWI1_DATST</name>
<proteinExistence type="predicted"/>
<accession>A0ABS8RWI1</accession>
<evidence type="ECO:0000256" key="1">
    <source>
        <dbReference type="SAM" id="MobiDB-lite"/>
    </source>
</evidence>
<evidence type="ECO:0000313" key="3">
    <source>
        <dbReference type="Proteomes" id="UP000823775"/>
    </source>
</evidence>
<feature type="compositionally biased region" description="Basic and acidic residues" evidence="1">
    <location>
        <begin position="66"/>
        <end position="78"/>
    </location>
</feature>
<dbReference type="Proteomes" id="UP000823775">
    <property type="component" value="Unassembled WGS sequence"/>
</dbReference>
<reference evidence="2 3" key="1">
    <citation type="journal article" date="2021" name="BMC Genomics">
        <title>Datura genome reveals duplications of psychoactive alkaloid biosynthetic genes and high mutation rate following tissue culture.</title>
        <authorList>
            <person name="Rajewski A."/>
            <person name="Carter-House D."/>
            <person name="Stajich J."/>
            <person name="Litt A."/>
        </authorList>
    </citation>
    <scope>NUCLEOTIDE SEQUENCE [LARGE SCALE GENOMIC DNA]</scope>
    <source>
        <strain evidence="2">AR-01</strain>
    </source>
</reference>
<comment type="caution">
    <text evidence="2">The sequence shown here is derived from an EMBL/GenBank/DDBJ whole genome shotgun (WGS) entry which is preliminary data.</text>
</comment>
<feature type="compositionally biased region" description="Basic and acidic residues" evidence="1">
    <location>
        <begin position="101"/>
        <end position="119"/>
    </location>
</feature>
<gene>
    <name evidence="2" type="ORF">HAX54_005568</name>
</gene>
<feature type="region of interest" description="Disordered" evidence="1">
    <location>
        <begin position="31"/>
        <end position="50"/>
    </location>
</feature>
<feature type="region of interest" description="Disordered" evidence="1">
    <location>
        <begin position="63"/>
        <end position="119"/>
    </location>
</feature>
<organism evidence="2 3">
    <name type="scientific">Datura stramonium</name>
    <name type="common">Jimsonweed</name>
    <name type="synonym">Common thornapple</name>
    <dbReference type="NCBI Taxonomy" id="4076"/>
    <lineage>
        <taxon>Eukaryota</taxon>
        <taxon>Viridiplantae</taxon>
        <taxon>Streptophyta</taxon>
        <taxon>Embryophyta</taxon>
        <taxon>Tracheophyta</taxon>
        <taxon>Spermatophyta</taxon>
        <taxon>Magnoliopsida</taxon>
        <taxon>eudicotyledons</taxon>
        <taxon>Gunneridae</taxon>
        <taxon>Pentapetalae</taxon>
        <taxon>asterids</taxon>
        <taxon>lamiids</taxon>
        <taxon>Solanales</taxon>
        <taxon>Solanaceae</taxon>
        <taxon>Solanoideae</taxon>
        <taxon>Datureae</taxon>
        <taxon>Datura</taxon>
    </lineage>
</organism>
<keyword evidence="3" id="KW-1185">Reference proteome</keyword>